<gene>
    <name evidence="1" type="ORF">KOEU_20300</name>
</gene>
<dbReference type="PATRIC" id="fig|33995.3.peg.2253"/>
<keyword evidence="2" id="KW-1185">Reference proteome</keyword>
<reference evidence="1" key="1">
    <citation type="submission" date="2015-08" db="EMBL/GenBank/DDBJ databases">
        <title>Draft genome sequence of Komagataeibacter europaeus CECT 8546 a cellulose producer strain from vinegar produced by the traditional method.</title>
        <authorList>
            <person name="Poehlein A."/>
            <person name="Valera M.J."/>
            <person name="Haack F.S."/>
            <person name="Mas A."/>
            <person name="Daniel R."/>
            <person name="Streit W.R."/>
            <person name="Mateo E."/>
        </authorList>
    </citation>
    <scope>NUCLEOTIDE SEQUENCE [LARGE SCALE GENOMIC DNA]</scope>
    <source>
        <strain evidence="1">CECT 8546</strain>
    </source>
</reference>
<dbReference type="Proteomes" id="UP000037566">
    <property type="component" value="Unassembled WGS sequence"/>
</dbReference>
<evidence type="ECO:0000313" key="1">
    <source>
        <dbReference type="EMBL" id="KON64446.1"/>
    </source>
</evidence>
<accession>A0A0M0EHR8</accession>
<name>A0A0M0EHR8_KOMEU</name>
<dbReference type="EMBL" id="LHUQ01000010">
    <property type="protein sequence ID" value="KON64446.1"/>
    <property type="molecule type" value="Genomic_DNA"/>
</dbReference>
<comment type="caution">
    <text evidence="1">The sequence shown here is derived from an EMBL/GenBank/DDBJ whole genome shotgun (WGS) entry which is preliminary data.</text>
</comment>
<protein>
    <submittedName>
        <fullName evidence="1">Uncharacterized protein</fullName>
    </submittedName>
</protein>
<dbReference type="AlphaFoldDB" id="A0A0M0EHR8"/>
<evidence type="ECO:0000313" key="2">
    <source>
        <dbReference type="Proteomes" id="UP000037566"/>
    </source>
</evidence>
<sequence>MPLKRLARGARLSFARLPLLGGWQAAACRARP</sequence>
<organism evidence="1 2">
    <name type="scientific">Komagataeibacter europaeus</name>
    <name type="common">Gluconacetobacter europaeus</name>
    <dbReference type="NCBI Taxonomy" id="33995"/>
    <lineage>
        <taxon>Bacteria</taxon>
        <taxon>Pseudomonadati</taxon>
        <taxon>Pseudomonadota</taxon>
        <taxon>Alphaproteobacteria</taxon>
        <taxon>Acetobacterales</taxon>
        <taxon>Acetobacteraceae</taxon>
        <taxon>Komagataeibacter</taxon>
    </lineage>
</organism>
<proteinExistence type="predicted"/>